<reference evidence="2 3" key="1">
    <citation type="submission" date="2015-11" db="EMBL/GenBank/DDBJ databases">
        <title>Exploring the genomic traits of fungus-feeding bacterial genus Collimonas.</title>
        <authorList>
            <person name="Song C."/>
            <person name="Schmidt R."/>
            <person name="de Jager V."/>
            <person name="Krzyzanowska D."/>
            <person name="Jongedijk E."/>
            <person name="Cankar K."/>
            <person name="Beekwilder J."/>
            <person name="van Veen A."/>
            <person name="de Boer W."/>
            <person name="van Veen J.A."/>
            <person name="Garbeva P."/>
        </authorList>
    </citation>
    <scope>NUCLEOTIDE SEQUENCE [LARGE SCALE GENOMIC DNA]</scope>
    <source>
        <strain evidence="2 3">Ter91</strain>
    </source>
</reference>
<dbReference type="PATRIC" id="fig|279113.9.peg.3400"/>
<dbReference type="GO" id="GO:0016787">
    <property type="term" value="F:hydrolase activity"/>
    <property type="evidence" value="ECO:0007669"/>
    <property type="project" value="UniProtKB-KW"/>
</dbReference>
<dbReference type="OrthoDB" id="62567at2"/>
<name>A0A127Q6W1_9BURK</name>
<protein>
    <submittedName>
        <fullName evidence="2">Alpha/beta hydrolase fold family protein</fullName>
    </submittedName>
</protein>
<evidence type="ECO:0000313" key="3">
    <source>
        <dbReference type="Proteomes" id="UP000074561"/>
    </source>
</evidence>
<dbReference type="AlphaFoldDB" id="A0A127Q6W1"/>
<dbReference type="KEGG" id="cpra:CPter91_3438"/>
<sequence>MSQIIEKSLPYTCGDKQHVGVLLRAADQQPTAAVVLLPDWRGQSGLSRDHARYLMQHGCVVAIADLYGDGFSPNDPSQVGPMVKQLLDHRDEGVRALDACVEAIKPHLSPGMPVYCLGYSAGGMIALDYGRSGAKVAGIIVCSALLKTAAHGMSTRIFAPVLLLQGTQDAVSPMDVVNAVIKEMDEAGNDFRFELYSQTHHAFDNPEAGTDPTARLVYSPSSAARARLAIAEFLREPKDH</sequence>
<dbReference type="PANTHER" id="PTHR22946:SF0">
    <property type="entry name" value="DIENELACTONE HYDROLASE DOMAIN-CONTAINING PROTEIN"/>
    <property type="match status" value="1"/>
</dbReference>
<dbReference type="Pfam" id="PF01738">
    <property type="entry name" value="DLH"/>
    <property type="match status" value="1"/>
</dbReference>
<dbReference type="Gene3D" id="3.40.50.1820">
    <property type="entry name" value="alpha/beta hydrolase"/>
    <property type="match status" value="1"/>
</dbReference>
<evidence type="ECO:0000259" key="1">
    <source>
        <dbReference type="Pfam" id="PF01738"/>
    </source>
</evidence>
<dbReference type="InterPro" id="IPR050261">
    <property type="entry name" value="FrsA_esterase"/>
</dbReference>
<feature type="domain" description="Dienelactone hydrolase" evidence="1">
    <location>
        <begin position="23"/>
        <end position="236"/>
    </location>
</feature>
<proteinExistence type="predicted"/>
<dbReference type="InterPro" id="IPR002925">
    <property type="entry name" value="Dienelactn_hydro"/>
</dbReference>
<dbReference type="RefSeq" id="WP_061941897.1">
    <property type="nucleotide sequence ID" value="NZ_CP013234.1"/>
</dbReference>
<keyword evidence="2" id="KW-0378">Hydrolase</keyword>
<dbReference type="Proteomes" id="UP000074561">
    <property type="component" value="Chromosome"/>
</dbReference>
<gene>
    <name evidence="2" type="ORF">CPter91_3438</name>
</gene>
<dbReference type="EMBL" id="CP013234">
    <property type="protein sequence ID" value="AMP05764.1"/>
    <property type="molecule type" value="Genomic_DNA"/>
</dbReference>
<evidence type="ECO:0000313" key="2">
    <source>
        <dbReference type="EMBL" id="AMP05764.1"/>
    </source>
</evidence>
<accession>A0A127Q6W1</accession>
<organism evidence="2 3">
    <name type="scientific">Collimonas pratensis</name>
    <dbReference type="NCBI Taxonomy" id="279113"/>
    <lineage>
        <taxon>Bacteria</taxon>
        <taxon>Pseudomonadati</taxon>
        <taxon>Pseudomonadota</taxon>
        <taxon>Betaproteobacteria</taxon>
        <taxon>Burkholderiales</taxon>
        <taxon>Oxalobacteraceae</taxon>
        <taxon>Collimonas</taxon>
    </lineage>
</organism>
<dbReference type="PANTHER" id="PTHR22946">
    <property type="entry name" value="DIENELACTONE HYDROLASE DOMAIN-CONTAINING PROTEIN-RELATED"/>
    <property type="match status" value="1"/>
</dbReference>
<dbReference type="InterPro" id="IPR029058">
    <property type="entry name" value="AB_hydrolase_fold"/>
</dbReference>
<dbReference type="SUPFAM" id="SSF53474">
    <property type="entry name" value="alpha/beta-Hydrolases"/>
    <property type="match status" value="1"/>
</dbReference>